<feature type="compositionally biased region" description="Polar residues" evidence="2">
    <location>
        <begin position="148"/>
        <end position="159"/>
    </location>
</feature>
<protein>
    <submittedName>
        <fullName evidence="3">Transposon protein, CACTA, En/Spm sub-class</fullName>
    </submittedName>
</protein>
<accession>M1DFA4</accession>
<dbReference type="AlphaFoldDB" id="M1DFA4"/>
<proteinExistence type="predicted"/>
<dbReference type="PANTHER" id="PTHR33499">
    <property type="entry name" value="OS12G0282400 PROTEIN-RELATED"/>
    <property type="match status" value="1"/>
</dbReference>
<dbReference type="Gramene" id="PGSC0003DMT400088124">
    <property type="protein sequence ID" value="PGSC0003DMT400088124"/>
    <property type="gene ID" value="PGSC0003DMG400037695"/>
</dbReference>
<evidence type="ECO:0000256" key="2">
    <source>
        <dbReference type="SAM" id="MobiDB-lite"/>
    </source>
</evidence>
<feature type="region of interest" description="Disordered" evidence="2">
    <location>
        <begin position="147"/>
        <end position="168"/>
    </location>
</feature>
<reference evidence="3" key="2">
    <citation type="submission" date="2015-06" db="UniProtKB">
        <authorList>
            <consortium name="EnsemblPlants"/>
        </authorList>
    </citation>
    <scope>IDENTIFICATION</scope>
    <source>
        <strain evidence="3">DM1-3 516 R44</strain>
    </source>
</reference>
<dbReference type="InParanoid" id="M1DFA4"/>
<evidence type="ECO:0000256" key="1">
    <source>
        <dbReference type="SAM" id="Coils"/>
    </source>
</evidence>
<dbReference type="PaxDb" id="4113-PGSC0003DMT400088124"/>
<sequence>MKPLKTENEADSSVKSTIRYTFVAPGAIGKGRGRGLKSLVERRNLATKSYVSQSSDLVNHYIQEIETRKGRGQGLTNSTLFTSQGTTTIPKNSIDLEKENKQTNPLAHASTNLGKGRGQGLTNSTLFTSQGITTLPNNSIDLEKENKQTNPSAHASTNLGLIGKGRGQGFKSSNFSTSQGMGMKHNNYMTSESEVENINKSALYANQHIKTPSKSTRANLTMSSSQEMQRMDKMILEKEDMQTNISLPPSIDQVKEHSQTTEKGSSYPTKHKFEAVDMNDHRDHILGWMNELWNKWRGYLHAKYVKDKPIQQSLKNIPRGVDKKEWEWLVKEHFTSESFQAQLEEIVQEDPSLSSIEIVEKCCGPQTRSHVFGFGGGVKAKDLKGGTSSKAEILSALRSTRDDNKFLNEENKSLNEENKSLNDRLSTLEEAMKEILKMKELFAAQQSDVPPTISPLPTE</sequence>
<dbReference type="PANTHER" id="PTHR33499:SF26">
    <property type="entry name" value="DUF4216 DOMAIN-CONTAINING PROTEIN"/>
    <property type="match status" value="1"/>
</dbReference>
<evidence type="ECO:0000313" key="3">
    <source>
        <dbReference type="EnsemblPlants" id="PGSC0003DMT400088124"/>
    </source>
</evidence>
<feature type="coiled-coil region" evidence="1">
    <location>
        <begin position="397"/>
        <end position="438"/>
    </location>
</feature>
<evidence type="ECO:0000313" key="4">
    <source>
        <dbReference type="Proteomes" id="UP000011115"/>
    </source>
</evidence>
<dbReference type="HOGENOM" id="CLU_047900_0_0_1"/>
<keyword evidence="1" id="KW-0175">Coiled coil</keyword>
<name>M1DFA4_SOLTU</name>
<reference evidence="4" key="1">
    <citation type="journal article" date="2011" name="Nature">
        <title>Genome sequence and analysis of the tuber crop potato.</title>
        <authorList>
            <consortium name="The Potato Genome Sequencing Consortium"/>
        </authorList>
    </citation>
    <scope>NUCLEOTIDE SEQUENCE [LARGE SCALE GENOMIC DNA]</scope>
    <source>
        <strain evidence="4">cv. DM1-3 516 R44</strain>
    </source>
</reference>
<dbReference type="EnsemblPlants" id="PGSC0003DMT400088124">
    <property type="protein sequence ID" value="PGSC0003DMT400088124"/>
    <property type="gene ID" value="PGSC0003DMG400037695"/>
</dbReference>
<organism evidence="3 4">
    <name type="scientific">Solanum tuberosum</name>
    <name type="common">Potato</name>
    <dbReference type="NCBI Taxonomy" id="4113"/>
    <lineage>
        <taxon>Eukaryota</taxon>
        <taxon>Viridiplantae</taxon>
        <taxon>Streptophyta</taxon>
        <taxon>Embryophyta</taxon>
        <taxon>Tracheophyta</taxon>
        <taxon>Spermatophyta</taxon>
        <taxon>Magnoliopsida</taxon>
        <taxon>eudicotyledons</taxon>
        <taxon>Gunneridae</taxon>
        <taxon>Pentapetalae</taxon>
        <taxon>asterids</taxon>
        <taxon>lamiids</taxon>
        <taxon>Solanales</taxon>
        <taxon>Solanaceae</taxon>
        <taxon>Solanoideae</taxon>
        <taxon>Solaneae</taxon>
        <taxon>Solanum</taxon>
    </lineage>
</organism>
<dbReference type="Proteomes" id="UP000011115">
    <property type="component" value="Unassembled WGS sequence"/>
</dbReference>
<keyword evidence="4" id="KW-1185">Reference proteome</keyword>